<dbReference type="PANTHER" id="PTHR47470:SF1">
    <property type="entry name" value="FAD-DEPENDENT OXIDOREDUCTASE 2 FAD BINDING DOMAIN-CONTAINING PROTEIN"/>
    <property type="match status" value="1"/>
</dbReference>
<evidence type="ECO:0000256" key="8">
    <source>
        <dbReference type="ARBA" id="ARBA00023166"/>
    </source>
</evidence>
<evidence type="ECO:0000259" key="17">
    <source>
        <dbReference type="Pfam" id="PF05199"/>
    </source>
</evidence>
<evidence type="ECO:0000256" key="13">
    <source>
        <dbReference type="ARBA" id="ARBA00049723"/>
    </source>
</evidence>
<sequence length="595" mass="63574">MPEDAYDYDVIVVGSGFGGSVTALRLTEKGYRVGVLEAGRRFTRESLPKNSWDLKNYLWAPKLGMYGIQRIHLLGNVMVLAGAGVGGGSLNYANTLYVPPKPFFEDPQWRDITDWQEELKPYYDQARRMLGVRLNPTMTPSDVHLKAAAERMGCGDSFHLAPVGVFFGDGEDADGTAKAEPGQEVPDPYFGGAGPARRACAECGECMTGCRHGAKNTLNENYLYLAEKAGAVVHPLTTVVSVTDDSRGGYAVATLPTDDRRKARGRTYTARQVVLAAGTYGTQTLLHRMKAGGQLPYVSDKLGGLTRTNSEALVGAQTDDRRYRKAHGAPKADFTRGVAITSSIHPDENTHIEPVRYGKGSNSMGSLSILQVPYAGSDSGASRVLGFLAHAAKHPLLVLRSLSNRRWSERTIIGLVMQSLDNSLTTYLKPSGVGRGLLTARQGHGAPNPKQIKAATESASALAAEINGFAGSNVGELMGTPLTAHFLGGCPIGDSRETGVIDPYHRLYGHPGISVVDGAAVSANLGVNPSLTITAQAERAMSFWPNKGEPDPRPRQGAAYERLQPVEPKSPAVPADAFGALRLPFLGVPAVPPKN</sequence>
<accession>A0A2N9B8H5</accession>
<evidence type="ECO:0000259" key="16">
    <source>
        <dbReference type="Pfam" id="PF00732"/>
    </source>
</evidence>
<keyword evidence="4" id="KW-0285">Flavoprotein</keyword>
<feature type="domain" description="Glucose-methanol-choline oxidoreductase C-terminal" evidence="17">
    <location>
        <begin position="483"/>
        <end position="537"/>
    </location>
</feature>
<dbReference type="InterPro" id="IPR036188">
    <property type="entry name" value="FAD/NAD-bd_sf"/>
</dbReference>
<evidence type="ECO:0000256" key="15">
    <source>
        <dbReference type="ARBA" id="ARBA00049778"/>
    </source>
</evidence>
<evidence type="ECO:0000256" key="7">
    <source>
        <dbReference type="ARBA" id="ARBA00023098"/>
    </source>
</evidence>
<keyword evidence="9" id="KW-0753">Steroid metabolism</keyword>
<dbReference type="EC" id="5.3.3.1" evidence="11"/>
<dbReference type="Proteomes" id="UP000235464">
    <property type="component" value="Chromosome I"/>
</dbReference>
<dbReference type="OrthoDB" id="517968at2"/>
<dbReference type="Gene3D" id="3.50.50.60">
    <property type="entry name" value="FAD/NAD(P)-binding domain"/>
    <property type="match status" value="3"/>
</dbReference>
<comment type="similarity">
    <text evidence="2">Belongs to the GMC oxidoreductase family.</text>
</comment>
<evidence type="ECO:0000256" key="3">
    <source>
        <dbReference type="ARBA" id="ARBA00022548"/>
    </source>
</evidence>
<evidence type="ECO:0000256" key="5">
    <source>
        <dbReference type="ARBA" id="ARBA00022827"/>
    </source>
</evidence>
<organism evidence="18 19">
    <name type="scientific">Streptomyces chartreusis NRRL 3882</name>
    <dbReference type="NCBI Taxonomy" id="1079985"/>
    <lineage>
        <taxon>Bacteria</taxon>
        <taxon>Bacillati</taxon>
        <taxon>Actinomycetota</taxon>
        <taxon>Actinomycetes</taxon>
        <taxon>Kitasatosporales</taxon>
        <taxon>Streptomycetaceae</taxon>
        <taxon>Streptomyces</taxon>
    </lineage>
</organism>
<evidence type="ECO:0000256" key="12">
    <source>
        <dbReference type="ARBA" id="ARBA00049645"/>
    </source>
</evidence>
<dbReference type="InterPro" id="IPR052542">
    <property type="entry name" value="Cholesterol_Oxidase"/>
</dbReference>
<evidence type="ECO:0000313" key="19">
    <source>
        <dbReference type="Proteomes" id="UP000235464"/>
    </source>
</evidence>
<protein>
    <recommendedName>
        <fullName evidence="14">Cholesterol oxidase</fullName>
        <ecNumber evidence="13">1.1.3.6</ecNumber>
        <ecNumber evidence="11">5.3.3.1</ecNumber>
    </recommendedName>
    <alternativeName>
        <fullName evidence="15">Cholesterol isomerase</fullName>
    </alternativeName>
</protein>
<proteinExistence type="inferred from homology"/>
<evidence type="ECO:0000256" key="11">
    <source>
        <dbReference type="ARBA" id="ARBA00038856"/>
    </source>
</evidence>
<dbReference type="PANTHER" id="PTHR47470">
    <property type="entry name" value="CHOLESTEROL OXIDASE"/>
    <property type="match status" value="1"/>
</dbReference>
<keyword evidence="7" id="KW-0443">Lipid metabolism</keyword>
<dbReference type="AlphaFoldDB" id="A0A2N9B8H5"/>
<dbReference type="GO" id="GO:0016995">
    <property type="term" value="F:cholesterol oxidase activity"/>
    <property type="evidence" value="ECO:0007669"/>
    <property type="project" value="UniProtKB-EC"/>
</dbReference>
<reference evidence="19" key="1">
    <citation type="submission" date="2017-11" db="EMBL/GenBank/DDBJ databases">
        <authorList>
            <person name="Wibberg D."/>
        </authorList>
    </citation>
    <scope>NUCLEOTIDE SEQUENCE [LARGE SCALE GENOMIC DNA]</scope>
</reference>
<dbReference type="GO" id="GO:0050660">
    <property type="term" value="F:flavin adenine dinucleotide binding"/>
    <property type="evidence" value="ECO:0007669"/>
    <property type="project" value="InterPro"/>
</dbReference>
<comment type="cofactor">
    <cofactor evidence="1">
        <name>FAD</name>
        <dbReference type="ChEBI" id="CHEBI:57692"/>
    </cofactor>
</comment>
<keyword evidence="8" id="KW-1207">Sterol metabolism</keyword>
<evidence type="ECO:0000256" key="1">
    <source>
        <dbReference type="ARBA" id="ARBA00001974"/>
    </source>
</evidence>
<evidence type="ECO:0000256" key="10">
    <source>
        <dbReference type="ARBA" id="ARBA00023235"/>
    </source>
</evidence>
<keyword evidence="6 18" id="KW-0560">Oxidoreductase</keyword>
<dbReference type="EMBL" id="LT963352">
    <property type="protein sequence ID" value="SOR79646.1"/>
    <property type="molecule type" value="Genomic_DNA"/>
</dbReference>
<evidence type="ECO:0000256" key="14">
    <source>
        <dbReference type="ARBA" id="ARBA00049744"/>
    </source>
</evidence>
<dbReference type="SUPFAM" id="SSF51905">
    <property type="entry name" value="FAD/NAD(P)-binding domain"/>
    <property type="match status" value="1"/>
</dbReference>
<dbReference type="RefSeq" id="WP_010036479.1">
    <property type="nucleotide sequence ID" value="NZ_LT962942.1"/>
</dbReference>
<keyword evidence="3" id="KW-0153">Cholesterol metabolism</keyword>
<evidence type="ECO:0000313" key="18">
    <source>
        <dbReference type="EMBL" id="SOR79646.1"/>
    </source>
</evidence>
<keyword evidence="5" id="KW-0274">FAD</keyword>
<keyword evidence="19" id="KW-1185">Reference proteome</keyword>
<name>A0A2N9B8H5_STRCX</name>
<dbReference type="Pfam" id="PF13450">
    <property type="entry name" value="NAD_binding_8"/>
    <property type="match status" value="1"/>
</dbReference>
<dbReference type="EC" id="1.1.3.6" evidence="13"/>
<dbReference type="GO" id="GO:0008203">
    <property type="term" value="P:cholesterol metabolic process"/>
    <property type="evidence" value="ECO:0007669"/>
    <property type="project" value="UniProtKB-KW"/>
</dbReference>
<evidence type="ECO:0000256" key="9">
    <source>
        <dbReference type="ARBA" id="ARBA00023221"/>
    </source>
</evidence>
<dbReference type="InterPro" id="IPR007867">
    <property type="entry name" value="GMC_OxRtase_C"/>
</dbReference>
<comment type="pathway">
    <text evidence="12">Steroid metabolism; cholesterol degradation.</text>
</comment>
<feature type="domain" description="Glucose-methanol-choline oxidoreductase N-terminal" evidence="16">
    <location>
        <begin position="199"/>
        <end position="288"/>
    </location>
</feature>
<dbReference type="Pfam" id="PF05199">
    <property type="entry name" value="GMC_oxred_C"/>
    <property type="match status" value="1"/>
</dbReference>
<evidence type="ECO:0000256" key="2">
    <source>
        <dbReference type="ARBA" id="ARBA00010790"/>
    </source>
</evidence>
<keyword evidence="10" id="KW-0413">Isomerase</keyword>
<gene>
    <name evidence="18" type="primary">choD</name>
    <name evidence="18" type="ORF">SCNRRL3882_3107</name>
</gene>
<dbReference type="GO" id="GO:0004769">
    <property type="term" value="F:steroid Delta-isomerase activity"/>
    <property type="evidence" value="ECO:0007669"/>
    <property type="project" value="UniProtKB-EC"/>
</dbReference>
<dbReference type="Pfam" id="PF00732">
    <property type="entry name" value="GMC_oxred_N"/>
    <property type="match status" value="1"/>
</dbReference>
<dbReference type="InterPro" id="IPR000172">
    <property type="entry name" value="GMC_OxRdtase_N"/>
</dbReference>
<evidence type="ECO:0000256" key="4">
    <source>
        <dbReference type="ARBA" id="ARBA00022630"/>
    </source>
</evidence>
<evidence type="ECO:0000256" key="6">
    <source>
        <dbReference type="ARBA" id="ARBA00023002"/>
    </source>
</evidence>